<evidence type="ECO:0000313" key="2">
    <source>
        <dbReference type="Proteomes" id="UP000000852"/>
    </source>
</evidence>
<sequence>MEKQTIAVIPLKELNNEEERPRRKDDEFLKGAFEDNFPDFLRFVFSDADEILDFNREIEFLNNELFTIIPDRERKGGGRRADLLAKLYLKDGTEKWVLLNVEIEGGNDRKFGQRVFEYNYRIRDKYKVSVASIAVFTGKKTQLRPTEYLDELLGTVLSFKYTAYHVFDHQEDELLKSDNPFSLIALACQKALLEGKIPDEELADERLVIVKALLRHGYDRQRIISFILFLKNFIFIESEEINRKFDQQIEELTKDKNPMGVIDVFKKWERQEAKIEGKLEGRREEALEIARELKKEGLTIEFIAKTTKLPIAEIEKL</sequence>
<dbReference type="OrthoDB" id="944318at2"/>
<dbReference type="eggNOG" id="COG5464">
    <property type="taxonomic scope" value="Bacteria"/>
</dbReference>
<name>C6XVT6_PEDHD</name>
<dbReference type="STRING" id="485917.Phep_3970"/>
<dbReference type="EMBL" id="CP001681">
    <property type="protein sequence ID" value="ACU06161.1"/>
    <property type="molecule type" value="Genomic_DNA"/>
</dbReference>
<organism evidence="1 2">
    <name type="scientific">Pedobacter heparinus (strain ATCC 13125 / DSM 2366 / CIP 104194 / JCM 7457 / NBRC 12017 / NCIMB 9290 / NRRL B-14731 / HIM 762-3)</name>
    <dbReference type="NCBI Taxonomy" id="485917"/>
    <lineage>
        <taxon>Bacteria</taxon>
        <taxon>Pseudomonadati</taxon>
        <taxon>Bacteroidota</taxon>
        <taxon>Sphingobacteriia</taxon>
        <taxon>Sphingobacteriales</taxon>
        <taxon>Sphingobacteriaceae</taxon>
        <taxon>Pedobacter</taxon>
    </lineage>
</organism>
<evidence type="ECO:0000313" key="1">
    <source>
        <dbReference type="EMBL" id="ACU06161.1"/>
    </source>
</evidence>
<protein>
    <recommendedName>
        <fullName evidence="3">Transposase (putative) YhgA-like domain-containing protein</fullName>
    </recommendedName>
</protein>
<reference evidence="1 2" key="1">
    <citation type="journal article" date="2009" name="Stand. Genomic Sci.">
        <title>Complete genome sequence of Pedobacter heparinus type strain (HIM 762-3).</title>
        <authorList>
            <person name="Han C."/>
            <person name="Spring S."/>
            <person name="Lapidus A."/>
            <person name="Del Rio T.G."/>
            <person name="Tice H."/>
            <person name="Copeland A."/>
            <person name="Cheng J.F."/>
            <person name="Lucas S."/>
            <person name="Chen F."/>
            <person name="Nolan M."/>
            <person name="Bruce D."/>
            <person name="Goodwin L."/>
            <person name="Pitluck S."/>
            <person name="Ivanova N."/>
            <person name="Mavromatis K."/>
            <person name="Mikhailova N."/>
            <person name="Pati A."/>
            <person name="Chen A."/>
            <person name="Palaniappan K."/>
            <person name="Land M."/>
            <person name="Hauser L."/>
            <person name="Chang Y.J."/>
            <person name="Jeffries C.C."/>
            <person name="Saunders E."/>
            <person name="Chertkov O."/>
            <person name="Brettin T."/>
            <person name="Goker M."/>
            <person name="Rohde M."/>
            <person name="Bristow J."/>
            <person name="Eisen J.A."/>
            <person name="Markowitz V."/>
            <person name="Hugenholtz P."/>
            <person name="Kyrpides N.C."/>
            <person name="Klenk H.P."/>
            <person name="Detter J.C."/>
        </authorList>
    </citation>
    <scope>NUCLEOTIDE SEQUENCE [LARGE SCALE GENOMIC DNA]</scope>
    <source>
        <strain evidence="2">ATCC 13125 / DSM 2366 / CIP 104194 / JCM 7457 / NBRC 12017 / NCIMB 9290 / NRRL B-14731 / HIM 762-3</strain>
    </source>
</reference>
<keyword evidence="2" id="KW-1185">Reference proteome</keyword>
<gene>
    <name evidence="1" type="ordered locus">Phep_3970</name>
</gene>
<dbReference type="KEGG" id="phe:Phep_3970"/>
<dbReference type="AlphaFoldDB" id="C6XVT6"/>
<dbReference type="Proteomes" id="UP000000852">
    <property type="component" value="Chromosome"/>
</dbReference>
<dbReference type="HOGENOM" id="CLU_071039_1_0_10"/>
<evidence type="ECO:0008006" key="3">
    <source>
        <dbReference type="Google" id="ProtNLM"/>
    </source>
</evidence>
<accession>C6XVT6</accession>
<dbReference type="RefSeq" id="WP_015809769.1">
    <property type="nucleotide sequence ID" value="NC_013061.1"/>
</dbReference>
<proteinExistence type="predicted"/>